<dbReference type="SUPFAM" id="SSF54197">
    <property type="entry name" value="HIT-like"/>
    <property type="match status" value="2"/>
</dbReference>
<dbReference type="Proteomes" id="UP001314903">
    <property type="component" value="Unassembled WGS sequence"/>
</dbReference>
<dbReference type="EC" id="2.7.7.12" evidence="2"/>
<protein>
    <submittedName>
        <fullName evidence="2">UDPglucose--hexose-1-phosphate uridylyltransferase</fullName>
        <ecNumber evidence="2">2.7.7.12</ecNumber>
    </submittedName>
</protein>
<dbReference type="Gene3D" id="3.30.428.10">
    <property type="entry name" value="HIT-like"/>
    <property type="match status" value="2"/>
</dbReference>
<accession>A0ABS4KFM6</accession>
<sequence>MSEIRIDPITGRHVIFSMERDNRPSDLWNVKAEECFHCKFEYMADCPFCLGNEDMTPPEIDRISNGENWDIRIVPNKYPALDQMEASKVKRIKTSSLFQKYSGIGTHEVIVESSKHNHNYFNMDKEHFTRFISAVLKRYKEIIKNDSIDFVSFFKNYQKLAGASLFHPHSQMIGLGSVPDFIRYEIEGSKKYYSNSKTCPYCDILRIELKKRERLVYENNEFAVISPFAPKYKYELWVLPKAHRPYFQEEQNETELSDALYRAFHMLYKTLGDFPFNLYLHGLPKSMKDSNPYYHYHFEINPRISGNAGFEIGTGIYINSIFPEEATKTLIENYSLNIERKG</sequence>
<dbReference type="EMBL" id="JAGGLI010000002">
    <property type="protein sequence ID" value="MBP2026582.1"/>
    <property type="molecule type" value="Genomic_DNA"/>
</dbReference>
<feature type="domain" description="DUF4921" evidence="1">
    <location>
        <begin position="123"/>
        <end position="332"/>
    </location>
</feature>
<keyword evidence="2" id="KW-0808">Transferase</keyword>
<evidence type="ECO:0000313" key="2">
    <source>
        <dbReference type="EMBL" id="MBP2026582.1"/>
    </source>
</evidence>
<gene>
    <name evidence="2" type="ORF">J2Z35_000371</name>
</gene>
<dbReference type="InterPro" id="IPR053177">
    <property type="entry name" value="ADP-glucose_phosphorylase"/>
</dbReference>
<reference evidence="2 3" key="1">
    <citation type="submission" date="2021-03" db="EMBL/GenBank/DDBJ databases">
        <title>Genomic Encyclopedia of Type Strains, Phase IV (KMG-IV): sequencing the most valuable type-strain genomes for metagenomic binning, comparative biology and taxonomic classification.</title>
        <authorList>
            <person name="Goeker M."/>
        </authorList>
    </citation>
    <scope>NUCLEOTIDE SEQUENCE [LARGE SCALE GENOMIC DNA]</scope>
    <source>
        <strain evidence="2 3">DSM 27512</strain>
    </source>
</reference>
<dbReference type="RefSeq" id="WP_209658773.1">
    <property type="nucleotide sequence ID" value="NZ_JAGGLI010000002.1"/>
</dbReference>
<dbReference type="InterPro" id="IPR001937">
    <property type="entry name" value="GalP_UDPtransf1"/>
</dbReference>
<dbReference type="PANTHER" id="PTHR42763">
    <property type="entry name" value="ADP-GLUCOSE PHOSPHORYLASE"/>
    <property type="match status" value="1"/>
</dbReference>
<proteinExistence type="predicted"/>
<dbReference type="PIRSF" id="PIRSF000808">
    <property type="entry name" value="GalT"/>
    <property type="match status" value="1"/>
</dbReference>
<evidence type="ECO:0000259" key="1">
    <source>
        <dbReference type="Pfam" id="PF16268"/>
    </source>
</evidence>
<evidence type="ECO:0000313" key="3">
    <source>
        <dbReference type="Proteomes" id="UP001314903"/>
    </source>
</evidence>
<dbReference type="InterPro" id="IPR036265">
    <property type="entry name" value="HIT-like_sf"/>
</dbReference>
<dbReference type="PANTHER" id="PTHR42763:SF2">
    <property type="entry name" value="ADP-GLUCOSE PHOSPHORYLASE"/>
    <property type="match status" value="1"/>
</dbReference>
<dbReference type="GO" id="GO:0008108">
    <property type="term" value="F:UDP-glucose:hexose-1-phosphate uridylyltransferase activity"/>
    <property type="evidence" value="ECO:0007669"/>
    <property type="project" value="UniProtKB-EC"/>
</dbReference>
<dbReference type="Pfam" id="PF16268">
    <property type="entry name" value="DUF4921"/>
    <property type="match status" value="1"/>
</dbReference>
<dbReference type="InterPro" id="IPR032576">
    <property type="entry name" value="DUF4921"/>
</dbReference>
<comment type="caution">
    <text evidence="2">The sequence shown here is derived from an EMBL/GenBank/DDBJ whole genome shotgun (WGS) entry which is preliminary data.</text>
</comment>
<name>A0ABS4KFM6_9FIRM</name>
<keyword evidence="2" id="KW-0548">Nucleotidyltransferase</keyword>
<keyword evidence="3" id="KW-1185">Reference proteome</keyword>
<organism evidence="2 3">
    <name type="scientific">Acetoanaerobium pronyense</name>
    <dbReference type="NCBI Taxonomy" id="1482736"/>
    <lineage>
        <taxon>Bacteria</taxon>
        <taxon>Bacillati</taxon>
        <taxon>Bacillota</taxon>
        <taxon>Clostridia</taxon>
        <taxon>Peptostreptococcales</taxon>
        <taxon>Filifactoraceae</taxon>
        <taxon>Acetoanaerobium</taxon>
    </lineage>
</organism>